<name>A0ABU7SPC7_9ACTN</name>
<dbReference type="InterPro" id="IPR011576">
    <property type="entry name" value="Pyridox_Oxase_N"/>
</dbReference>
<protein>
    <submittedName>
        <fullName evidence="3">Pyridoxamine 5'-phosphate oxidase family protein</fullName>
    </submittedName>
</protein>
<proteinExistence type="predicted"/>
<evidence type="ECO:0000313" key="4">
    <source>
        <dbReference type="Proteomes" id="UP001339911"/>
    </source>
</evidence>
<keyword evidence="1" id="KW-0560">Oxidoreductase</keyword>
<evidence type="ECO:0000256" key="1">
    <source>
        <dbReference type="ARBA" id="ARBA00023002"/>
    </source>
</evidence>
<reference evidence="3 4" key="1">
    <citation type="submission" date="2024-01" db="EMBL/GenBank/DDBJ databases">
        <title>Genome insights into Plantactinospora veratri sp. nov.</title>
        <authorList>
            <person name="Wang L."/>
        </authorList>
    </citation>
    <scope>NUCLEOTIDE SEQUENCE [LARGE SCALE GENOMIC DNA]</scope>
    <source>
        <strain evidence="3 4">NEAU-FHS4</strain>
    </source>
</reference>
<organism evidence="3 4">
    <name type="scientific">Plantactinospora veratri</name>
    <dbReference type="NCBI Taxonomy" id="1436122"/>
    <lineage>
        <taxon>Bacteria</taxon>
        <taxon>Bacillati</taxon>
        <taxon>Actinomycetota</taxon>
        <taxon>Actinomycetes</taxon>
        <taxon>Micromonosporales</taxon>
        <taxon>Micromonosporaceae</taxon>
        <taxon>Plantactinospora</taxon>
    </lineage>
</organism>
<keyword evidence="4" id="KW-1185">Reference proteome</keyword>
<dbReference type="EMBL" id="JAZGQL010000038">
    <property type="protein sequence ID" value="MEE6311825.1"/>
    <property type="molecule type" value="Genomic_DNA"/>
</dbReference>
<feature type="domain" description="Pyridoxamine 5'-phosphate oxidase N-terminal" evidence="2">
    <location>
        <begin position="32"/>
        <end position="157"/>
    </location>
</feature>
<dbReference type="PANTHER" id="PTHR35176">
    <property type="entry name" value="HEME OXYGENASE HI_0854-RELATED"/>
    <property type="match status" value="1"/>
</dbReference>
<dbReference type="Pfam" id="PF01243">
    <property type="entry name" value="PNPOx_N"/>
    <property type="match status" value="1"/>
</dbReference>
<evidence type="ECO:0000259" key="2">
    <source>
        <dbReference type="Pfam" id="PF01243"/>
    </source>
</evidence>
<sequence>MSGRTPVAELLFRAEDAAPMSLDEATVRPWSQARTALESTAKGWLSTVRPDGRPHVAPVMPVWADDAPCFTTRPGSRKGRNLAGTPACALSVAAADLDLDLALEGDAVRLRDPALLRQVADTFAEKYRWELTIRDGIVRDPGLPGEPEYAFYRVTVLRGFGYGADGSTATRWRFG</sequence>
<evidence type="ECO:0000313" key="3">
    <source>
        <dbReference type="EMBL" id="MEE6311825.1"/>
    </source>
</evidence>
<dbReference type="InterPro" id="IPR052019">
    <property type="entry name" value="F420H2_bilvrd_red/Heme_oxyg"/>
</dbReference>
<dbReference type="PANTHER" id="PTHR35176:SF4">
    <property type="entry name" value="PYRIDOXAMINE 5'-PHOSPHATE OXIDASE-RELATED FMN-BINDING"/>
    <property type="match status" value="1"/>
</dbReference>
<dbReference type="RefSeq" id="WP_331211715.1">
    <property type="nucleotide sequence ID" value="NZ_JAZGQL010000038.1"/>
</dbReference>
<dbReference type="Gene3D" id="2.30.110.10">
    <property type="entry name" value="Electron Transport, Fmn-binding Protein, Chain A"/>
    <property type="match status" value="1"/>
</dbReference>
<dbReference type="SUPFAM" id="SSF50475">
    <property type="entry name" value="FMN-binding split barrel"/>
    <property type="match status" value="1"/>
</dbReference>
<dbReference type="Proteomes" id="UP001339911">
    <property type="component" value="Unassembled WGS sequence"/>
</dbReference>
<dbReference type="InterPro" id="IPR012349">
    <property type="entry name" value="Split_barrel_FMN-bd"/>
</dbReference>
<accession>A0ABU7SPC7</accession>
<comment type="caution">
    <text evidence="3">The sequence shown here is derived from an EMBL/GenBank/DDBJ whole genome shotgun (WGS) entry which is preliminary data.</text>
</comment>
<gene>
    <name evidence="3" type="ORF">V1634_33855</name>
</gene>